<protein>
    <submittedName>
        <fullName evidence="4">Putative tail length tape measure protein</fullName>
    </submittedName>
</protein>
<feature type="coiled-coil region" evidence="1">
    <location>
        <begin position="811"/>
        <end position="838"/>
    </location>
</feature>
<name>W6RKN9_ECTO5</name>
<keyword evidence="1" id="KW-0175">Coiled coil</keyword>
<proteinExistence type="predicted"/>
<evidence type="ECO:0000256" key="1">
    <source>
        <dbReference type="SAM" id="Coils"/>
    </source>
</evidence>
<dbReference type="EMBL" id="HG916826">
    <property type="protein sequence ID" value="CDM42384.1"/>
    <property type="molecule type" value="Genomic_DNA"/>
</dbReference>
<evidence type="ECO:0000313" key="4">
    <source>
        <dbReference type="EMBL" id="CDM42384.1"/>
    </source>
</evidence>
<reference evidence="4 5" key="1">
    <citation type="submission" date="2013-11" db="EMBL/GenBank/DDBJ databases">
        <title>Complete genome sequence of the cyanide-degrading bacterium Pseudomonas pseudoalcaligenes CECT 5344.</title>
        <authorList>
            <person name="Wibberg D."/>
            <person name="Puehler A."/>
            <person name="Schlueter A."/>
        </authorList>
    </citation>
    <scope>NUCLEOTIDE SEQUENCE [LARGE SCALE GENOMIC DNA]</scope>
    <source>
        <strain evidence="5">CECT 5344</strain>
    </source>
</reference>
<dbReference type="eggNOG" id="COG5283">
    <property type="taxonomic scope" value="Bacteria"/>
</dbReference>
<evidence type="ECO:0000313" key="5">
    <source>
        <dbReference type="Proteomes" id="UP000032841"/>
    </source>
</evidence>
<gene>
    <name evidence="4" type="ORF">BN5_3842</name>
</gene>
<feature type="region of interest" description="Disordered" evidence="2">
    <location>
        <begin position="676"/>
        <end position="697"/>
    </location>
</feature>
<evidence type="ECO:0000259" key="3">
    <source>
        <dbReference type="Pfam" id="PF20155"/>
    </source>
</evidence>
<dbReference type="OrthoDB" id="79849at2"/>
<dbReference type="KEGG" id="ppse:BN5_3842"/>
<sequence length="1208" mass="126232">MANNGNLQLALRVQADLKQAVDALKQLDAGLDGVSSSAQSSTSAASTTGAALDRAGDAARSAAREGERYAVAAGRVASQSEVAARSLDQVTQKAGQGDLALSRMAKSIGAVAGSFIGLQALSKGIAMVDDYGQMADRIQMATESAAEYDQVQSRLLETAKATYRPLAEAQELYISTADALRSLNYTTSDSLDITDSFSYLLVTNAASADKANSAISAYAKAIQTGKVSSDQWQSLLGAMPTLVNAIAEATGKSTEEIRKLGIEGKLALDDLNESLRKSLEANKKAADGMGTTVADAMMRLSTGLTAYLGEANRSTELTATMAKAIDLLGENIETVANLFGVLAAGAMARYGAQLAVVTKGKLADVLASRAQIAEELRLAQAQVASTATAVNAARANVGLSGSHGQVATAIAAHEAATRRLAAAQAAAGTASRALMGFLGGPAGIAMLAASAAASFFLFRDSAEEAKVSLDDLSLSVEEYGRKWAEASKEQRRAMLDTTRQQLQQVQADINDSISKIDAALNNLASAGQVPINLVIQAMGDLRTAAENGGAGIDDVVQSIADLLPVGHQARSELTQLAGQLSTQTQSVTTLSERMGEFTGRLDDNTDALRRNSDELGRGSKEADEYLEKLRGRTAELLDPSAVGRAKRDLVSLKDATLDQVSAILAEAAAQDQLLEARNKTKSSRSTAETEAQRQAKASESYVRGLERQAALLGLNAAEVRAYEVAEKGLAGALLARAQAANELISAEERKRQSDANARTNADLEAEFLRSVGRDVDAGLLEIRTKFDAMRVEFERAGNEAGLAWLDKLIPVAEAKVRVDDVQRQMEKILEEQRRQESSVNVQQDAGLLTELQARERILQIHRQTYDQLQQIRPVLEEMARQPGAVGEAAANALAALDEQAQRLQVTTTLLAETLRDGLTTGFTDALTGLAKGTMDLRDAITALADGVLDAMVRMAAENLAQSATNGLMGMFTGITEAAPQAIAAVQQTASAQQAAITAVQTTQMAADTAMATSSATAAATTATAQAGAAATTTAAWTPAAITASIGSFGAAAAIGLAAVMAALAFKAFAGGGHVRGPGTTTSDSIPALLSDQEFVTRAAVVQQPGALPFLSDFNERGMVALDDWATRVRHATGGLAGVPAPAMPSPGLGASRLAEPASSMIQNSQTFNLIDSPERIASVLQTRAGEDALTVVLSRDPAKFRSILHLDR</sequence>
<dbReference type="HOGENOM" id="CLU_007297_0_0_6"/>
<feature type="domain" description="Tape measure protein N-terminal" evidence="3">
    <location>
        <begin position="123"/>
        <end position="312"/>
    </location>
</feature>
<dbReference type="NCBIfam" id="TIGR02675">
    <property type="entry name" value="tape_meas_nterm"/>
    <property type="match status" value="1"/>
</dbReference>
<organism evidence="4 5">
    <name type="scientific">Ectopseudomonas oleovorans (strain CECT 5344)</name>
    <name type="common">Pseudomonas pseudoalcaligenes</name>
    <dbReference type="NCBI Taxonomy" id="1182590"/>
    <lineage>
        <taxon>Bacteria</taxon>
        <taxon>Pseudomonadati</taxon>
        <taxon>Pseudomonadota</taxon>
        <taxon>Gammaproteobacteria</taxon>
        <taxon>Pseudomonadales</taxon>
        <taxon>Pseudomonadaceae</taxon>
        <taxon>Ectopseudomonas</taxon>
    </lineage>
</organism>
<dbReference type="InterPro" id="IPR013491">
    <property type="entry name" value="Tape_meas_N"/>
</dbReference>
<accession>W6RKN9</accession>
<dbReference type="eggNOG" id="COG5281">
    <property type="taxonomic scope" value="Bacteria"/>
</dbReference>
<evidence type="ECO:0000256" key="2">
    <source>
        <dbReference type="SAM" id="MobiDB-lite"/>
    </source>
</evidence>
<dbReference type="AlphaFoldDB" id="W6RKN9"/>
<feature type="coiled-coil region" evidence="1">
    <location>
        <begin position="495"/>
        <end position="522"/>
    </location>
</feature>
<dbReference type="RefSeq" id="WP_003463650.1">
    <property type="nucleotide sequence ID" value="NZ_HG916826.1"/>
</dbReference>
<dbReference type="Proteomes" id="UP000032841">
    <property type="component" value="Chromosome"/>
</dbReference>
<dbReference type="Pfam" id="PF20155">
    <property type="entry name" value="TMP_3"/>
    <property type="match status" value="1"/>
</dbReference>